<feature type="region of interest" description="Disordered" evidence="5">
    <location>
        <begin position="79"/>
        <end position="118"/>
    </location>
</feature>
<evidence type="ECO:0000256" key="5">
    <source>
        <dbReference type="SAM" id="MobiDB-lite"/>
    </source>
</evidence>
<dbReference type="PROSITE" id="PS50088">
    <property type="entry name" value="ANK_REPEAT"/>
    <property type="match status" value="3"/>
</dbReference>
<protein>
    <recommendedName>
        <fullName evidence="6">C2H2-type domain-containing protein</fullName>
    </recommendedName>
</protein>
<feature type="repeat" description="ANK" evidence="3">
    <location>
        <begin position="595"/>
        <end position="627"/>
    </location>
</feature>
<dbReference type="EMBL" id="CAJPDR010000634">
    <property type="protein sequence ID" value="CAF9941076.1"/>
    <property type="molecule type" value="Genomic_DNA"/>
</dbReference>
<dbReference type="SMART" id="SM00355">
    <property type="entry name" value="ZnF_C2H2"/>
    <property type="match status" value="2"/>
</dbReference>
<dbReference type="SMART" id="SM00248">
    <property type="entry name" value="ANK"/>
    <property type="match status" value="8"/>
</dbReference>
<dbReference type="Pfam" id="PF26082">
    <property type="entry name" value="zf-C2H2_AcuF"/>
    <property type="match status" value="1"/>
</dbReference>
<keyword evidence="1" id="KW-0677">Repeat</keyword>
<dbReference type="InterPro" id="IPR002110">
    <property type="entry name" value="Ankyrin_rpt"/>
</dbReference>
<feature type="repeat" description="ANK" evidence="3">
    <location>
        <begin position="664"/>
        <end position="693"/>
    </location>
</feature>
<evidence type="ECO:0000313" key="8">
    <source>
        <dbReference type="Proteomes" id="UP000664203"/>
    </source>
</evidence>
<evidence type="ECO:0000256" key="1">
    <source>
        <dbReference type="ARBA" id="ARBA00022737"/>
    </source>
</evidence>
<dbReference type="Proteomes" id="UP000664203">
    <property type="component" value="Unassembled WGS sequence"/>
</dbReference>
<sequence length="1068" mass="117808">MEELETLKVAAITRECQSSITSLLVASTREGCCVKDFLHSRDVQQMLDRFNQWAGNLGALQTDLHSSVQAATDIALGKRQNRITEPRGTGSDIDLSEYDLSSSESDSSSVLSSGGRSVLGPTSEMKELMSAIRTGLDSLFKASIFIRKFASKDKRLRAAETKPFDSRADIMYIINRYPLLKQNETLATRLGEANARRRQYFNYRRDHDERLSTVTTKGDSVNVGAQAQPNVGIAAPAKTVPTAETKPSLLADTEATAFMADEAAPDRMLETPGVPEAMSAVSFATSVAETSDEELAFPSVPVEAETGSPFLCPYCFRYQQLSREDLEYQWRKHVLQDLEPYICTFSTCGLETFESQRAWFEHELLLHRSRWVCSECFTNFVSSDDLKGHVNRDHSGLVSTRQLSAFVDQSKRLVESIHPSECPFCEDSWAQADSSIASREEVLVVDLDQFRRHLGKHLQQVALFSLPRLTQDHDQSLDPHGDAEYSDRDAIPKGFTLGGPGGITLQTASAKGHEGIVRLLLNYKADDDAQAGPSGNALQTASEEGRESLWLLRNYEADFHEPYGSVLQKAPSTVRDYIVELLLNHKADVNAQDRKYGSALQAAAYSGHDQIVQLLLSHKADVNAQSELYGSALQAAAYNGHDQIVQLLLSHKADVNAQGGLYGSALQAAVYSDHDQIVQLLLSHKADVNARGGPYGNALQAASLRGHDQIVQLLLSHKADIVQLLLSHKADVNVRGGPYGNALQAASLRGHGQIVQLLLSHKADVNAQGGLYGSALQAATYKGCTNTMRRLLDSGADGNIQDLGYAFITVSHATTNHKFLLQLLEYVGKLKQRITKEIPSVLEALTADPTRSVRLIFDGKTLMDESLVCEENCQIYRGAGIEAPSSQAAILDDSTSIDGEWLLYSLDILLNRLLLPLLCREARRTRVRRVESCDASLCIEDSFFSVDRIDGGVEINRKPQKRKTPKKKLPTSASESWFDENLPEPVKMLWLTQPMSAVDVFVILKDMATIQLLSGTDSLLLPLKCPAKFKPWLPIIKEIPSYQQKLVCGAGLHRSLPRTSHSWREVAP</sequence>
<keyword evidence="2 3" id="KW-0040">ANK repeat</keyword>
<dbReference type="OrthoDB" id="6133115at2759"/>
<gene>
    <name evidence="7" type="ORF">ALECFALPRED_008987</name>
</gene>
<evidence type="ECO:0000256" key="3">
    <source>
        <dbReference type="PROSITE-ProRule" id="PRU00023"/>
    </source>
</evidence>
<feature type="domain" description="C2H2-type" evidence="6">
    <location>
        <begin position="371"/>
        <end position="399"/>
    </location>
</feature>
<dbReference type="Pfam" id="PF13637">
    <property type="entry name" value="Ank_4"/>
    <property type="match status" value="1"/>
</dbReference>
<dbReference type="PROSITE" id="PS50157">
    <property type="entry name" value="ZINC_FINGER_C2H2_2"/>
    <property type="match status" value="1"/>
</dbReference>
<dbReference type="Pfam" id="PF12796">
    <property type="entry name" value="Ank_2"/>
    <property type="match status" value="2"/>
</dbReference>
<evidence type="ECO:0000313" key="7">
    <source>
        <dbReference type="EMBL" id="CAF9941076.1"/>
    </source>
</evidence>
<dbReference type="PROSITE" id="PS50297">
    <property type="entry name" value="ANK_REP_REGION"/>
    <property type="match status" value="2"/>
</dbReference>
<keyword evidence="4" id="KW-0479">Metal-binding</keyword>
<dbReference type="SUPFAM" id="SSF48403">
    <property type="entry name" value="Ankyrin repeat"/>
    <property type="match status" value="1"/>
</dbReference>
<dbReference type="Gene3D" id="1.25.40.20">
    <property type="entry name" value="Ankyrin repeat-containing domain"/>
    <property type="match status" value="2"/>
</dbReference>
<feature type="compositionally biased region" description="Low complexity" evidence="5">
    <location>
        <begin position="98"/>
        <end position="118"/>
    </location>
</feature>
<dbReference type="InterPro" id="IPR036770">
    <property type="entry name" value="Ankyrin_rpt-contain_sf"/>
</dbReference>
<evidence type="ECO:0000256" key="4">
    <source>
        <dbReference type="PROSITE-ProRule" id="PRU00042"/>
    </source>
</evidence>
<feature type="repeat" description="ANK" evidence="3">
    <location>
        <begin position="631"/>
        <end position="660"/>
    </location>
</feature>
<evidence type="ECO:0000256" key="2">
    <source>
        <dbReference type="ARBA" id="ARBA00023043"/>
    </source>
</evidence>
<reference evidence="7" key="1">
    <citation type="submission" date="2021-03" db="EMBL/GenBank/DDBJ databases">
        <authorList>
            <person name="Tagirdzhanova G."/>
        </authorList>
    </citation>
    <scope>NUCLEOTIDE SEQUENCE</scope>
</reference>
<feature type="region of interest" description="Disordered" evidence="5">
    <location>
        <begin position="956"/>
        <end position="976"/>
    </location>
</feature>
<keyword evidence="4" id="KW-0863">Zinc-finger</keyword>
<dbReference type="PANTHER" id="PTHR24198">
    <property type="entry name" value="ANKYRIN REPEAT AND PROTEIN KINASE DOMAIN-CONTAINING PROTEIN"/>
    <property type="match status" value="1"/>
</dbReference>
<keyword evidence="8" id="KW-1185">Reference proteome</keyword>
<dbReference type="AlphaFoldDB" id="A0A8H3J5D9"/>
<dbReference type="PROSITE" id="PS00028">
    <property type="entry name" value="ZINC_FINGER_C2H2_1"/>
    <property type="match status" value="1"/>
</dbReference>
<keyword evidence="4" id="KW-0862">Zinc</keyword>
<dbReference type="InterPro" id="IPR013087">
    <property type="entry name" value="Znf_C2H2_type"/>
</dbReference>
<dbReference type="PANTHER" id="PTHR24198:SF165">
    <property type="entry name" value="ANKYRIN REPEAT-CONTAINING PROTEIN-RELATED"/>
    <property type="match status" value="1"/>
</dbReference>
<evidence type="ECO:0000259" key="6">
    <source>
        <dbReference type="PROSITE" id="PS50157"/>
    </source>
</evidence>
<accession>A0A8H3J5D9</accession>
<comment type="caution">
    <text evidence="7">The sequence shown here is derived from an EMBL/GenBank/DDBJ whole genome shotgun (WGS) entry which is preliminary data.</text>
</comment>
<dbReference type="InterPro" id="IPR058925">
    <property type="entry name" value="zf-C2H2_AcuF"/>
</dbReference>
<proteinExistence type="predicted"/>
<dbReference type="GO" id="GO:0008270">
    <property type="term" value="F:zinc ion binding"/>
    <property type="evidence" value="ECO:0007669"/>
    <property type="project" value="UniProtKB-KW"/>
</dbReference>
<name>A0A8H3J5D9_9LECA</name>
<feature type="compositionally biased region" description="Basic residues" evidence="5">
    <location>
        <begin position="958"/>
        <end position="969"/>
    </location>
</feature>
<organism evidence="7 8">
    <name type="scientific">Alectoria fallacina</name>
    <dbReference type="NCBI Taxonomy" id="1903189"/>
    <lineage>
        <taxon>Eukaryota</taxon>
        <taxon>Fungi</taxon>
        <taxon>Dikarya</taxon>
        <taxon>Ascomycota</taxon>
        <taxon>Pezizomycotina</taxon>
        <taxon>Lecanoromycetes</taxon>
        <taxon>OSLEUM clade</taxon>
        <taxon>Lecanoromycetidae</taxon>
        <taxon>Lecanorales</taxon>
        <taxon>Lecanorineae</taxon>
        <taxon>Parmeliaceae</taxon>
        <taxon>Alectoria</taxon>
    </lineage>
</organism>